<gene>
    <name evidence="1" type="ORF">LSAA_5198</name>
</gene>
<dbReference type="EMBL" id="HG994593">
    <property type="protein sequence ID" value="CAF2854809.1"/>
    <property type="molecule type" value="Genomic_DNA"/>
</dbReference>
<dbReference type="OrthoDB" id="6020563at2759"/>
<dbReference type="PANTHER" id="PTHR46880:SF9">
    <property type="entry name" value="ZINC FINGER PROTEIN 862"/>
    <property type="match status" value="1"/>
</dbReference>
<evidence type="ECO:0000313" key="1">
    <source>
        <dbReference type="EMBL" id="CAF2854809.1"/>
    </source>
</evidence>
<dbReference type="Proteomes" id="UP000675881">
    <property type="component" value="Chromosome 14"/>
</dbReference>
<reference evidence="1" key="1">
    <citation type="submission" date="2021-02" db="EMBL/GenBank/DDBJ databases">
        <authorList>
            <person name="Bekaert M."/>
        </authorList>
    </citation>
    <scope>NUCLEOTIDE SEQUENCE</scope>
    <source>
        <strain evidence="1">IoA-00</strain>
    </source>
</reference>
<proteinExistence type="predicted"/>
<keyword evidence="2" id="KW-1185">Reference proteome</keyword>
<accession>A0A7R8CLS3</accession>
<sequence>MRKLIGFLGEAVRETISSFISEANFMSIYMNEINDKVLITCRTMREGVPKCYVVDVIEPSELEGDSKDILDVGIRDIFQPKHSKLKITEEDYHYKFISFVGDGGKTDKELINSLLLKLKSGRGWLLGSNQSIHRVELACQKCLLNPKFKTVETLYSSIYDLLSQSNRFREECIVTANINNANYLDDIPKMQTDRFIGNRLSCLYQLMHNWPTYVIASERSFSSSNPYNPKVKSKISVILDRLKDYELALKCACYLDILEKTSLLSTVFESERVLPNEVKLSINKTIMDLQDLINPVMSPLEASMSYLQRYTNVEVGEDNKNDIHQTKS</sequence>
<evidence type="ECO:0000313" key="2">
    <source>
        <dbReference type="Proteomes" id="UP000675881"/>
    </source>
</evidence>
<name>A0A7R8CLS3_LEPSM</name>
<protein>
    <submittedName>
        <fullName evidence="1">(salmon louse) hypothetical protein</fullName>
    </submittedName>
</protein>
<dbReference type="PANTHER" id="PTHR46880">
    <property type="entry name" value="RAS-ASSOCIATING DOMAIN-CONTAINING PROTEIN"/>
    <property type="match status" value="1"/>
</dbReference>
<dbReference type="AlphaFoldDB" id="A0A7R8CLS3"/>
<organism evidence="1 2">
    <name type="scientific">Lepeophtheirus salmonis</name>
    <name type="common">Salmon louse</name>
    <name type="synonym">Caligus salmonis</name>
    <dbReference type="NCBI Taxonomy" id="72036"/>
    <lineage>
        <taxon>Eukaryota</taxon>
        <taxon>Metazoa</taxon>
        <taxon>Ecdysozoa</taxon>
        <taxon>Arthropoda</taxon>
        <taxon>Crustacea</taxon>
        <taxon>Multicrustacea</taxon>
        <taxon>Hexanauplia</taxon>
        <taxon>Copepoda</taxon>
        <taxon>Siphonostomatoida</taxon>
        <taxon>Caligidae</taxon>
        <taxon>Lepeophtheirus</taxon>
    </lineage>
</organism>